<dbReference type="OrthoDB" id="5243398at2759"/>
<dbReference type="OMA" id="NFGVMHM"/>
<dbReference type="KEGG" id="pfy:PFICI_01918"/>
<evidence type="ECO:0000256" key="1">
    <source>
        <dbReference type="ARBA" id="ARBA00004123"/>
    </source>
</evidence>
<keyword evidence="2" id="KW-0539">Nucleus</keyword>
<feature type="compositionally biased region" description="Polar residues" evidence="3">
    <location>
        <begin position="816"/>
        <end position="825"/>
    </location>
</feature>
<dbReference type="AlphaFoldDB" id="W3XQ49"/>
<dbReference type="SMART" id="SM00384">
    <property type="entry name" value="AT_hook"/>
    <property type="match status" value="2"/>
</dbReference>
<feature type="compositionally biased region" description="Low complexity" evidence="3">
    <location>
        <begin position="419"/>
        <end position="428"/>
    </location>
</feature>
<feature type="compositionally biased region" description="Polar residues" evidence="3">
    <location>
        <begin position="388"/>
        <end position="405"/>
    </location>
</feature>
<dbReference type="InterPro" id="IPR017956">
    <property type="entry name" value="AT_hook_DNA-bd_motif"/>
</dbReference>
<feature type="region of interest" description="Disordered" evidence="3">
    <location>
        <begin position="640"/>
        <end position="669"/>
    </location>
</feature>
<keyword evidence="5" id="KW-1185">Reference proteome</keyword>
<reference evidence="5" key="1">
    <citation type="journal article" date="2015" name="BMC Genomics">
        <title>Genomic and transcriptomic analysis of the endophytic fungus Pestalotiopsis fici reveals its lifestyle and high potential for synthesis of natural products.</title>
        <authorList>
            <person name="Wang X."/>
            <person name="Zhang X."/>
            <person name="Liu L."/>
            <person name="Xiang M."/>
            <person name="Wang W."/>
            <person name="Sun X."/>
            <person name="Che Y."/>
            <person name="Guo L."/>
            <person name="Liu G."/>
            <person name="Guo L."/>
            <person name="Wang C."/>
            <person name="Yin W.B."/>
            <person name="Stadler M."/>
            <person name="Zhang X."/>
            <person name="Liu X."/>
        </authorList>
    </citation>
    <scope>NUCLEOTIDE SEQUENCE [LARGE SCALE GENOMIC DNA]</scope>
    <source>
        <strain evidence="5">W106-1 / CGMCC3.15140</strain>
    </source>
</reference>
<feature type="region of interest" description="Disordered" evidence="3">
    <location>
        <begin position="684"/>
        <end position="746"/>
    </location>
</feature>
<dbReference type="GeneID" id="19266931"/>
<dbReference type="EMBL" id="KI912109">
    <property type="protein sequence ID" value="ETS88090.1"/>
    <property type="molecule type" value="Genomic_DNA"/>
</dbReference>
<evidence type="ECO:0000256" key="2">
    <source>
        <dbReference type="ARBA" id="ARBA00023242"/>
    </source>
</evidence>
<feature type="compositionally biased region" description="Basic residues" evidence="3">
    <location>
        <begin position="249"/>
        <end position="273"/>
    </location>
</feature>
<evidence type="ECO:0000313" key="5">
    <source>
        <dbReference type="Proteomes" id="UP000030651"/>
    </source>
</evidence>
<feature type="compositionally biased region" description="Polar residues" evidence="3">
    <location>
        <begin position="594"/>
        <end position="619"/>
    </location>
</feature>
<evidence type="ECO:0000313" key="4">
    <source>
        <dbReference type="EMBL" id="ETS88090.1"/>
    </source>
</evidence>
<feature type="compositionally biased region" description="Acidic residues" evidence="3">
    <location>
        <begin position="288"/>
        <end position="299"/>
    </location>
</feature>
<evidence type="ECO:0000256" key="3">
    <source>
        <dbReference type="SAM" id="MobiDB-lite"/>
    </source>
</evidence>
<dbReference type="Proteomes" id="UP000030651">
    <property type="component" value="Unassembled WGS sequence"/>
</dbReference>
<dbReference type="GO" id="GO:0006355">
    <property type="term" value="P:regulation of DNA-templated transcription"/>
    <property type="evidence" value="ECO:0007669"/>
    <property type="project" value="InterPro"/>
</dbReference>
<feature type="compositionally biased region" description="Polar residues" evidence="3">
    <location>
        <begin position="490"/>
        <end position="504"/>
    </location>
</feature>
<comment type="subcellular location">
    <subcellularLocation>
        <location evidence="1">Nucleus</location>
    </subcellularLocation>
</comment>
<dbReference type="eggNOG" id="ENOG502QPW5">
    <property type="taxonomic scope" value="Eukaryota"/>
</dbReference>
<protein>
    <submittedName>
        <fullName evidence="4">Uncharacterized protein</fullName>
    </submittedName>
</protein>
<dbReference type="STRING" id="1229662.W3XQ49"/>
<feature type="region of interest" description="Disordered" evidence="3">
    <location>
        <begin position="141"/>
        <end position="165"/>
    </location>
</feature>
<dbReference type="PROSITE" id="PS00354">
    <property type="entry name" value="HMGI_Y"/>
    <property type="match status" value="1"/>
</dbReference>
<feature type="compositionally biased region" description="Low complexity" evidence="3">
    <location>
        <begin position="641"/>
        <end position="668"/>
    </location>
</feature>
<accession>W3XQ49</accession>
<feature type="compositionally biased region" description="Basic residues" evidence="3">
    <location>
        <begin position="571"/>
        <end position="585"/>
    </location>
</feature>
<feature type="compositionally biased region" description="Polar residues" evidence="3">
    <location>
        <begin position="341"/>
        <end position="353"/>
    </location>
</feature>
<feature type="compositionally biased region" description="Polar residues" evidence="3">
    <location>
        <begin position="429"/>
        <end position="443"/>
    </location>
</feature>
<dbReference type="RefSeq" id="XP_007828690.1">
    <property type="nucleotide sequence ID" value="XM_007830499.1"/>
</dbReference>
<feature type="compositionally biased region" description="Polar residues" evidence="3">
    <location>
        <begin position="758"/>
        <end position="775"/>
    </location>
</feature>
<dbReference type="HOGENOM" id="CLU_287303_0_0_1"/>
<feature type="region of interest" description="Disordered" evidence="3">
    <location>
        <begin position="1"/>
        <end position="81"/>
    </location>
</feature>
<feature type="region of interest" description="Disordered" evidence="3">
    <location>
        <begin position="758"/>
        <end position="825"/>
    </location>
</feature>
<feature type="region of interest" description="Disordered" evidence="3">
    <location>
        <begin position="915"/>
        <end position="936"/>
    </location>
</feature>
<sequence>MPAAPAVSDHAHAHAPDSSSASPHLANHPQQLITTPNGSSAPGPDGLLHPGLRLDMRNANGVQRDGRVRNPIPSKLKGKTDEKKGNFRVMHMDISNTSESQARYDAAKRSSENTALQAKMAETDHYVSHHRRANYARTKTLKEPEEEAAAPPLLPPRTTQLTPEEVKTEQARLLTLLRTLPHDNIVNQICKALAFFGGIPDAPPPPSGKFPDSGDANGPGNLFVGWLSEIFPDLDRPRMPNDQPSAPAKRPRGRPKGSKATKARKDKGIKKNNRGPDGTGLSGQDGDQPGDDEGWEDVNDSVLDVSRQGESVEDRVLSLLQTPPQNAGASNAMPGTGGPSGFTSINPASTPVTSVKKRGRPKGSKNKAKDPNLQNTPQQAEVGAGAAPTTTSTFQPALNVESTPTAPVEGKKKPKTGKKAANASAASATQLPQSAQVGTSTSYIPPPTLPLAATRNPGPVQTGVNGSNGNAEGIHVPRQIQNMDAEMPQPINSVTPQVKESSITGAKRKRQNNKPPAKSADYAGTNDPATSHLQTNSSGLPLASGLGMDTPQRQSNAIPTADMSAAAPPAKKPRKSNAGTSKRKSTTGAAGELSSVTSSENAQNQTSSQMIDDTTQARSQPEGLQAHYDRFASLSNNTDHQTQAYSGQQQAQQQVQQQVSNSVNTSSAPVEGLEAHYERFQSVQNRQHNAQQPASARQQSRQVPQHHSTQSASPVPPQISKTPQMATLPSQQQNRASTNTPNYYAQSQTPGFIVQQGSYTTNQRQPQNTSTSSPGTGLVSHVAHSPQYGTQSSNSPLLSNDNTFRGSPSLGFAPRRTTSASPMDNAYRTNSVTAQAFVNSRQTPATSHAGVASTYSSFTDNSLFDLQSFDSASGNNMGLGGTGSYSMGNSNVQRANSASNNSSAYAGTTMTNGAYDQTGLNKGAMNNTYRGQPRWA</sequence>
<dbReference type="InterPro" id="IPR000637">
    <property type="entry name" value="HMGI/Y_DNA-bd_CS"/>
</dbReference>
<organism evidence="4 5">
    <name type="scientific">Pestalotiopsis fici (strain W106-1 / CGMCC3.15140)</name>
    <dbReference type="NCBI Taxonomy" id="1229662"/>
    <lineage>
        <taxon>Eukaryota</taxon>
        <taxon>Fungi</taxon>
        <taxon>Dikarya</taxon>
        <taxon>Ascomycota</taxon>
        <taxon>Pezizomycotina</taxon>
        <taxon>Sordariomycetes</taxon>
        <taxon>Xylariomycetidae</taxon>
        <taxon>Amphisphaeriales</taxon>
        <taxon>Sporocadaceae</taxon>
        <taxon>Pestalotiopsis</taxon>
    </lineage>
</organism>
<feature type="compositionally biased region" description="Polar residues" evidence="3">
    <location>
        <begin position="915"/>
        <end position="930"/>
    </location>
</feature>
<feature type="compositionally biased region" description="Polar residues" evidence="3">
    <location>
        <begin position="703"/>
        <end position="746"/>
    </location>
</feature>
<dbReference type="GO" id="GO:0003677">
    <property type="term" value="F:DNA binding"/>
    <property type="evidence" value="ECO:0007669"/>
    <property type="project" value="InterPro"/>
</dbReference>
<feature type="compositionally biased region" description="Polar residues" evidence="3">
    <location>
        <begin position="319"/>
        <end position="329"/>
    </location>
</feature>
<dbReference type="InParanoid" id="W3XQ49"/>
<feature type="region of interest" description="Disordered" evidence="3">
    <location>
        <begin position="233"/>
        <end position="622"/>
    </location>
</feature>
<gene>
    <name evidence="4" type="ORF">PFICI_01918</name>
</gene>
<feature type="compositionally biased region" description="Polar residues" evidence="3">
    <location>
        <begin position="28"/>
        <end position="40"/>
    </location>
</feature>
<dbReference type="GO" id="GO:0005634">
    <property type="term" value="C:nucleus"/>
    <property type="evidence" value="ECO:0007669"/>
    <property type="project" value="UniProtKB-SubCell"/>
</dbReference>
<name>W3XQ49_PESFW</name>
<proteinExistence type="predicted"/>
<feature type="compositionally biased region" description="Low complexity" evidence="3">
    <location>
        <begin position="690"/>
        <end position="702"/>
    </location>
</feature>
<feature type="compositionally biased region" description="Polar residues" evidence="3">
    <location>
        <begin position="527"/>
        <end position="539"/>
    </location>
</feature>
<feature type="compositionally biased region" description="Basic residues" evidence="3">
    <location>
        <begin position="355"/>
        <end position="366"/>
    </location>
</feature>
<feature type="compositionally biased region" description="Polar residues" evidence="3">
    <location>
        <begin position="787"/>
        <end position="806"/>
    </location>
</feature>